<accession>A0A1G9BQF7</accession>
<feature type="transmembrane region" description="Helical" evidence="7">
    <location>
        <begin position="170"/>
        <end position="190"/>
    </location>
</feature>
<sequence length="458" mass="48598">MSRTTVHDLTQGSVKTQLWRMTWPMLIAMSMMMTFNFVDAYFVSLLGTAELAAFSFTFPVTFTVISLVIGLGVGTSATVASSQGKGDCELARHQGGVAVVLSAVLVMLLCALVWLLHDGIFVLIGADQATLPVIAQFMDVWLIGGVFVAFPMVGNAVLRANGNTRLPSMVMASSAAMNVILDPILIFGWGPVPAMGLTGAALATVLAYAFSSVIILYMLFIQMKAIAWKASWRCRLQSAKTILAIGLPASSSNMLTPVAMAGMTAIIAQYGHEAVAAFGVGGRLESLVTLVILTLSMTLPPFISQNYAAGRHDRVRQAYLGTIKFVLIFQGAVYLLLLLLSSFIGDAFGQDKAVAEIIVLLVAILPLAYGAQGVVILSNSSLNALHKPMFALGLNLVRLFVMYLPLAFIGGRVAGLTGVFVGAAIANLITGVIAWRTVCGQLCPVKEPTTEEPNESTV</sequence>
<dbReference type="PANTHER" id="PTHR43549">
    <property type="entry name" value="MULTIDRUG RESISTANCE PROTEIN YPNP-RELATED"/>
    <property type="match status" value="1"/>
</dbReference>
<feature type="transmembrane region" description="Helical" evidence="7">
    <location>
        <begin position="21"/>
        <end position="45"/>
    </location>
</feature>
<feature type="transmembrane region" description="Helical" evidence="7">
    <location>
        <begin position="196"/>
        <end position="221"/>
    </location>
</feature>
<keyword evidence="6 7" id="KW-0472">Membrane</keyword>
<gene>
    <name evidence="8" type="ORF">SAMN04488540_1339</name>
</gene>
<feature type="transmembrane region" description="Helical" evidence="7">
    <location>
        <begin position="95"/>
        <end position="117"/>
    </location>
</feature>
<proteinExistence type="predicted"/>
<dbReference type="EMBL" id="FNEM01000033">
    <property type="protein sequence ID" value="SDK41653.1"/>
    <property type="molecule type" value="Genomic_DNA"/>
</dbReference>
<protein>
    <submittedName>
        <fullName evidence="8">Putative efflux protein, MATE family</fullName>
    </submittedName>
</protein>
<comment type="subcellular location">
    <subcellularLocation>
        <location evidence="1">Cell inner membrane</location>
        <topology evidence="1">Multi-pass membrane protein</topology>
    </subcellularLocation>
</comment>
<keyword evidence="3" id="KW-1003">Cell membrane</keyword>
<feature type="transmembrane region" description="Helical" evidence="7">
    <location>
        <begin position="242"/>
        <end position="267"/>
    </location>
</feature>
<feature type="transmembrane region" description="Helical" evidence="7">
    <location>
        <begin position="389"/>
        <end position="409"/>
    </location>
</feature>
<dbReference type="InterPro" id="IPR048279">
    <property type="entry name" value="MdtK-like"/>
</dbReference>
<dbReference type="NCBIfam" id="TIGR00797">
    <property type="entry name" value="matE"/>
    <property type="match status" value="1"/>
</dbReference>
<keyword evidence="5 7" id="KW-1133">Transmembrane helix</keyword>
<evidence type="ECO:0000313" key="8">
    <source>
        <dbReference type="EMBL" id="SDK41653.1"/>
    </source>
</evidence>
<dbReference type="GO" id="GO:0005886">
    <property type="term" value="C:plasma membrane"/>
    <property type="evidence" value="ECO:0007669"/>
    <property type="project" value="UniProtKB-SubCell"/>
</dbReference>
<evidence type="ECO:0000256" key="5">
    <source>
        <dbReference type="ARBA" id="ARBA00022989"/>
    </source>
</evidence>
<dbReference type="InterPro" id="IPR002528">
    <property type="entry name" value="MATE_fam"/>
</dbReference>
<evidence type="ECO:0000256" key="6">
    <source>
        <dbReference type="ARBA" id="ARBA00023136"/>
    </source>
</evidence>
<name>A0A1G9BQF7_9GAMM</name>
<evidence type="ECO:0000313" key="9">
    <source>
        <dbReference type="Proteomes" id="UP000199527"/>
    </source>
</evidence>
<feature type="transmembrane region" description="Helical" evidence="7">
    <location>
        <begin position="137"/>
        <end position="158"/>
    </location>
</feature>
<keyword evidence="4 7" id="KW-0812">Transmembrane</keyword>
<dbReference type="GO" id="GO:0015297">
    <property type="term" value="F:antiporter activity"/>
    <property type="evidence" value="ECO:0007669"/>
    <property type="project" value="InterPro"/>
</dbReference>
<feature type="transmembrane region" description="Helical" evidence="7">
    <location>
        <begin position="325"/>
        <end position="345"/>
    </location>
</feature>
<reference evidence="9" key="1">
    <citation type="submission" date="2016-10" db="EMBL/GenBank/DDBJ databases">
        <authorList>
            <person name="Varghese N."/>
            <person name="Submissions S."/>
        </authorList>
    </citation>
    <scope>NUCLEOTIDE SEQUENCE [LARGE SCALE GENOMIC DNA]</scope>
    <source>
        <strain evidence="9">DSM 23317</strain>
    </source>
</reference>
<evidence type="ECO:0000256" key="3">
    <source>
        <dbReference type="ARBA" id="ARBA00022475"/>
    </source>
</evidence>
<dbReference type="Pfam" id="PF01554">
    <property type="entry name" value="MatE"/>
    <property type="match status" value="2"/>
</dbReference>
<dbReference type="PANTHER" id="PTHR43549:SF3">
    <property type="entry name" value="MULTIDRUG RESISTANCE PROTEIN YPNP-RELATED"/>
    <property type="match status" value="1"/>
</dbReference>
<feature type="transmembrane region" description="Helical" evidence="7">
    <location>
        <begin position="51"/>
        <end position="74"/>
    </location>
</feature>
<evidence type="ECO:0000256" key="2">
    <source>
        <dbReference type="ARBA" id="ARBA00022448"/>
    </source>
</evidence>
<evidence type="ECO:0000256" key="7">
    <source>
        <dbReference type="SAM" id="Phobius"/>
    </source>
</evidence>
<dbReference type="InterPro" id="IPR052031">
    <property type="entry name" value="Membrane_Transporter-Flippase"/>
</dbReference>
<feature type="transmembrane region" description="Helical" evidence="7">
    <location>
        <begin position="287"/>
        <end position="304"/>
    </location>
</feature>
<keyword evidence="9" id="KW-1185">Reference proteome</keyword>
<dbReference type="PIRSF" id="PIRSF006603">
    <property type="entry name" value="DinF"/>
    <property type="match status" value="1"/>
</dbReference>
<evidence type="ECO:0000256" key="1">
    <source>
        <dbReference type="ARBA" id="ARBA00004429"/>
    </source>
</evidence>
<feature type="transmembrane region" description="Helical" evidence="7">
    <location>
        <begin position="415"/>
        <end position="435"/>
    </location>
</feature>
<feature type="transmembrane region" description="Helical" evidence="7">
    <location>
        <begin position="357"/>
        <end position="377"/>
    </location>
</feature>
<keyword evidence="2" id="KW-0813">Transport</keyword>
<dbReference type="Proteomes" id="UP000199527">
    <property type="component" value="Unassembled WGS sequence"/>
</dbReference>
<dbReference type="AlphaFoldDB" id="A0A1G9BQF7"/>
<organism evidence="8 9">
    <name type="scientific">Ferrimonas sediminum</name>
    <dbReference type="NCBI Taxonomy" id="718193"/>
    <lineage>
        <taxon>Bacteria</taxon>
        <taxon>Pseudomonadati</taxon>
        <taxon>Pseudomonadota</taxon>
        <taxon>Gammaproteobacteria</taxon>
        <taxon>Alteromonadales</taxon>
        <taxon>Ferrimonadaceae</taxon>
        <taxon>Ferrimonas</taxon>
    </lineage>
</organism>
<evidence type="ECO:0000256" key="4">
    <source>
        <dbReference type="ARBA" id="ARBA00022692"/>
    </source>
</evidence>
<dbReference type="GO" id="GO:0042910">
    <property type="term" value="F:xenobiotic transmembrane transporter activity"/>
    <property type="evidence" value="ECO:0007669"/>
    <property type="project" value="InterPro"/>
</dbReference>